<proteinExistence type="predicted"/>
<name>A0A2T4I8V6_9MOLU</name>
<comment type="caution">
    <text evidence="1">The sequence shown here is derived from an EMBL/GenBank/DDBJ whole genome shotgun (WGS) entry which is preliminary data.</text>
</comment>
<dbReference type="NCBIfam" id="NF045935">
    <property type="entry name" value="MSC_0621_epsi"/>
    <property type="match status" value="1"/>
</dbReference>
<evidence type="ECO:0000313" key="1">
    <source>
        <dbReference type="EMBL" id="PTD30920.1"/>
    </source>
</evidence>
<reference evidence="1 2" key="1">
    <citation type="submission" date="2015-04" db="EMBL/GenBank/DDBJ databases">
        <title>Genome sequence of Mycoplasma leachii strain 06049.</title>
        <authorList>
            <person name="Sirand-Pugnet P."/>
            <person name="Breton M."/>
            <person name="Dordet-Frisoni E."/>
            <person name="Baranowski E."/>
            <person name="Barre A."/>
            <person name="Couture C."/>
            <person name="Dupuy V."/>
            <person name="Gaurivaud P."/>
            <person name="Jacob D."/>
            <person name="Lemaitre C."/>
            <person name="Manso-Silvan L."/>
            <person name="Nikolski M."/>
            <person name="Nouvel L.-X."/>
            <person name="Poumarat F."/>
            <person name="Tardy F."/>
            <person name="Thebault P."/>
            <person name="Theil S."/>
            <person name="Citti C."/>
            <person name="Thiaucourt F."/>
            <person name="Blanchard A."/>
        </authorList>
    </citation>
    <scope>NUCLEOTIDE SEQUENCE [LARGE SCALE GENOMIC DNA]</scope>
    <source>
        <strain evidence="1 2">06049</strain>
    </source>
</reference>
<dbReference type="AlphaFoldDB" id="A0A2T4I8V6"/>
<protein>
    <submittedName>
        <fullName evidence="1">Uncharacterized protein</fullName>
    </submittedName>
</protein>
<gene>
    <name evidence="1" type="ORF">MLEAa_8660</name>
</gene>
<evidence type="ECO:0000313" key="2">
    <source>
        <dbReference type="Proteomes" id="UP000241093"/>
    </source>
</evidence>
<dbReference type="Proteomes" id="UP000241093">
    <property type="component" value="Unassembled WGS sequence"/>
</dbReference>
<dbReference type="RefSeq" id="WP_107670286.1">
    <property type="nucleotide sequence ID" value="NZ_LAUU01000011.1"/>
</dbReference>
<organism evidence="1 2">
    <name type="scientific">Mycoplasma leachii 06049</name>
    <dbReference type="NCBI Taxonomy" id="1188244"/>
    <lineage>
        <taxon>Bacteria</taxon>
        <taxon>Bacillati</taxon>
        <taxon>Mycoplasmatota</taxon>
        <taxon>Mollicutes</taxon>
        <taxon>Mycoplasmataceae</taxon>
        <taxon>Mycoplasma</taxon>
    </lineage>
</organism>
<dbReference type="EMBL" id="LAUU01000011">
    <property type="protein sequence ID" value="PTD30920.1"/>
    <property type="molecule type" value="Genomic_DNA"/>
</dbReference>
<sequence>MAFSVEINFIENKQTINFNKAIVYFNADEENEWISLNNNSILCYEIMLLKILDLSNNQEKYLFVNNVNIMVKNNHVVINTFSKQNFLIRTNRKKKYQEQLKELHKQITILQANQTIGLTIDSLLELKRLKNKYYVLKLKNLLQLKGE</sequence>
<accession>A0A2T4I8V6</accession>